<organism evidence="5 6">
    <name type="scientific">Noviherbaspirillum denitrificans</name>
    <dbReference type="NCBI Taxonomy" id="1968433"/>
    <lineage>
        <taxon>Bacteria</taxon>
        <taxon>Pseudomonadati</taxon>
        <taxon>Pseudomonadota</taxon>
        <taxon>Betaproteobacteria</taxon>
        <taxon>Burkholderiales</taxon>
        <taxon>Oxalobacteraceae</taxon>
        <taxon>Noviherbaspirillum</taxon>
    </lineage>
</organism>
<dbReference type="InterPro" id="IPR029787">
    <property type="entry name" value="Nucleotide_cyclase"/>
</dbReference>
<dbReference type="GO" id="GO:1902201">
    <property type="term" value="P:negative regulation of bacterial-type flagellum-dependent cell motility"/>
    <property type="evidence" value="ECO:0007669"/>
    <property type="project" value="TreeGrafter"/>
</dbReference>
<dbReference type="NCBIfam" id="TIGR00254">
    <property type="entry name" value="GGDEF"/>
    <property type="match status" value="1"/>
</dbReference>
<keyword evidence="3" id="KW-1133">Transmembrane helix</keyword>
<dbReference type="GO" id="GO:0052621">
    <property type="term" value="F:diguanylate cyclase activity"/>
    <property type="evidence" value="ECO:0007669"/>
    <property type="project" value="UniProtKB-EC"/>
</dbReference>
<dbReference type="InterPro" id="IPR029016">
    <property type="entry name" value="GAF-like_dom_sf"/>
</dbReference>
<dbReference type="OrthoDB" id="9803824at2"/>
<dbReference type="Pfam" id="PF00990">
    <property type="entry name" value="GGDEF"/>
    <property type="match status" value="1"/>
</dbReference>
<dbReference type="InterPro" id="IPR000160">
    <property type="entry name" value="GGDEF_dom"/>
</dbReference>
<dbReference type="Gene3D" id="3.30.70.270">
    <property type="match status" value="1"/>
</dbReference>
<dbReference type="InterPro" id="IPR003018">
    <property type="entry name" value="GAF"/>
</dbReference>
<evidence type="ECO:0000313" key="5">
    <source>
        <dbReference type="EMBL" id="OWW19810.1"/>
    </source>
</evidence>
<sequence length="422" mass="46410">MDDIRVEVAAVTASEHVLRERLRREAGRYASLAAVATLAATLTDVLLVAIALQFLFRLLKRHRVTVNELQGLSNELRGGMAELGRRNVEMSLLAQMARTLDSSMSLAETLESISVFTVKLMQDTSGELFLYRNSRNLLEKALQWGEPSHAKDAIEPHECWGLRLGRVHLVQGKDALYCPHHHRDLAPGRAIVCLPLSAQGEIIGLMTVEMPAREDEDKELAAGRVNLATALAEQLALALSNARLKEVLKLQSIIDPLTGLFNRRYMDETLSRELSRARRKACPLSLMMIDVDHFKSINDRYGHEAGDAVLRTVAEQVKASVRDGDLVCRFGGEELVVLMPECDIHDATARAEKLCAAVRSLRVSYGGHTIGPVTASFGVASYPDRATDETSLIAAADKAMYRAKSAGRDRVVVVEIPVAQEA</sequence>
<dbReference type="EC" id="2.7.7.65" evidence="1"/>
<proteinExistence type="predicted"/>
<feature type="domain" description="GGDEF" evidence="4">
    <location>
        <begin position="282"/>
        <end position="416"/>
    </location>
</feature>
<dbReference type="Pfam" id="PF13492">
    <property type="entry name" value="GAF_3"/>
    <property type="match status" value="1"/>
</dbReference>
<dbReference type="Gene3D" id="3.30.450.40">
    <property type="match status" value="1"/>
</dbReference>
<dbReference type="PROSITE" id="PS50887">
    <property type="entry name" value="GGDEF"/>
    <property type="match status" value="1"/>
</dbReference>
<name>A0A254TAY1_9BURK</name>
<protein>
    <recommendedName>
        <fullName evidence="1">diguanylate cyclase</fullName>
        <ecNumber evidence="1">2.7.7.65</ecNumber>
    </recommendedName>
</protein>
<evidence type="ECO:0000256" key="1">
    <source>
        <dbReference type="ARBA" id="ARBA00012528"/>
    </source>
</evidence>
<dbReference type="InterPro" id="IPR050469">
    <property type="entry name" value="Diguanylate_Cyclase"/>
</dbReference>
<dbReference type="SUPFAM" id="SSF55073">
    <property type="entry name" value="Nucleotide cyclase"/>
    <property type="match status" value="1"/>
</dbReference>
<reference evidence="5 6" key="1">
    <citation type="submission" date="2016-02" db="EMBL/GenBank/DDBJ databases">
        <authorList>
            <person name="Wen L."/>
            <person name="He K."/>
            <person name="Yang H."/>
        </authorList>
    </citation>
    <scope>NUCLEOTIDE SEQUENCE [LARGE SCALE GENOMIC DNA]</scope>
    <source>
        <strain evidence="5 6">TSA40</strain>
    </source>
</reference>
<accession>A0A254TAY1</accession>
<keyword evidence="3" id="KW-0812">Transmembrane</keyword>
<comment type="catalytic activity">
    <reaction evidence="2">
        <text>2 GTP = 3',3'-c-di-GMP + 2 diphosphate</text>
        <dbReference type="Rhea" id="RHEA:24898"/>
        <dbReference type="ChEBI" id="CHEBI:33019"/>
        <dbReference type="ChEBI" id="CHEBI:37565"/>
        <dbReference type="ChEBI" id="CHEBI:58805"/>
        <dbReference type="EC" id="2.7.7.65"/>
    </reaction>
</comment>
<dbReference type="GO" id="GO:0005886">
    <property type="term" value="C:plasma membrane"/>
    <property type="evidence" value="ECO:0007669"/>
    <property type="project" value="TreeGrafter"/>
</dbReference>
<dbReference type="CDD" id="cd01949">
    <property type="entry name" value="GGDEF"/>
    <property type="match status" value="1"/>
</dbReference>
<dbReference type="EMBL" id="LSTO01000001">
    <property type="protein sequence ID" value="OWW19810.1"/>
    <property type="molecule type" value="Genomic_DNA"/>
</dbReference>
<dbReference type="SUPFAM" id="SSF55781">
    <property type="entry name" value="GAF domain-like"/>
    <property type="match status" value="1"/>
</dbReference>
<dbReference type="Proteomes" id="UP000197535">
    <property type="component" value="Unassembled WGS sequence"/>
</dbReference>
<keyword evidence="6" id="KW-1185">Reference proteome</keyword>
<dbReference type="FunFam" id="3.30.70.270:FF:000001">
    <property type="entry name" value="Diguanylate cyclase domain protein"/>
    <property type="match status" value="1"/>
</dbReference>
<dbReference type="AlphaFoldDB" id="A0A254TAY1"/>
<evidence type="ECO:0000259" key="4">
    <source>
        <dbReference type="PROSITE" id="PS50887"/>
    </source>
</evidence>
<keyword evidence="3" id="KW-0472">Membrane</keyword>
<dbReference type="InterPro" id="IPR043128">
    <property type="entry name" value="Rev_trsase/Diguanyl_cyclase"/>
</dbReference>
<gene>
    <name evidence="5" type="ORF">AYR66_10155</name>
</gene>
<dbReference type="SMART" id="SM00267">
    <property type="entry name" value="GGDEF"/>
    <property type="match status" value="1"/>
</dbReference>
<dbReference type="GO" id="GO:0043709">
    <property type="term" value="P:cell adhesion involved in single-species biofilm formation"/>
    <property type="evidence" value="ECO:0007669"/>
    <property type="project" value="TreeGrafter"/>
</dbReference>
<comment type="caution">
    <text evidence="5">The sequence shown here is derived from an EMBL/GenBank/DDBJ whole genome shotgun (WGS) entry which is preliminary data.</text>
</comment>
<dbReference type="SMART" id="SM00065">
    <property type="entry name" value="GAF"/>
    <property type="match status" value="1"/>
</dbReference>
<evidence type="ECO:0000256" key="3">
    <source>
        <dbReference type="SAM" id="Phobius"/>
    </source>
</evidence>
<dbReference type="PANTHER" id="PTHR45138">
    <property type="entry name" value="REGULATORY COMPONENTS OF SENSORY TRANSDUCTION SYSTEM"/>
    <property type="match status" value="1"/>
</dbReference>
<dbReference type="PANTHER" id="PTHR45138:SF9">
    <property type="entry name" value="DIGUANYLATE CYCLASE DGCM-RELATED"/>
    <property type="match status" value="1"/>
</dbReference>
<evidence type="ECO:0000256" key="2">
    <source>
        <dbReference type="ARBA" id="ARBA00034247"/>
    </source>
</evidence>
<feature type="transmembrane region" description="Helical" evidence="3">
    <location>
        <begin position="29"/>
        <end position="56"/>
    </location>
</feature>
<evidence type="ECO:0000313" key="6">
    <source>
        <dbReference type="Proteomes" id="UP000197535"/>
    </source>
</evidence>